<dbReference type="Proteomes" id="UP000062973">
    <property type="component" value="Chromosome"/>
</dbReference>
<proteinExistence type="predicted"/>
<keyword evidence="1 6" id="KW-0489">Methyltransferase</keyword>
<dbReference type="eggNOG" id="COG3963">
    <property type="taxonomic scope" value="Bacteria"/>
</dbReference>
<keyword evidence="2 6" id="KW-0808">Transferase</keyword>
<dbReference type="InterPro" id="IPR029063">
    <property type="entry name" value="SAM-dependent_MTases_sf"/>
</dbReference>
<keyword evidence="3" id="KW-0949">S-adenosyl-L-methionine</keyword>
<dbReference type="InterPro" id="IPR020598">
    <property type="entry name" value="rRNA_Ade_methylase_Trfase_N"/>
</dbReference>
<name>A0A076N7P2_AMYME</name>
<evidence type="ECO:0000259" key="5">
    <source>
        <dbReference type="SMART" id="SM00650"/>
    </source>
</evidence>
<feature type="domain" description="Ribosomal RNA adenine methylase transferase N-terminal" evidence="5">
    <location>
        <begin position="56"/>
        <end position="198"/>
    </location>
</feature>
<dbReference type="AlphaFoldDB" id="A0A076N7P2"/>
<keyword evidence="7" id="KW-1185">Reference proteome</keyword>
<dbReference type="SUPFAM" id="SSF53335">
    <property type="entry name" value="S-adenosyl-L-methionine-dependent methyltransferases"/>
    <property type="match status" value="1"/>
</dbReference>
<accession>A0A076N7P2</accession>
<dbReference type="Gene3D" id="3.40.50.150">
    <property type="entry name" value="Vaccinia Virus protein VP39"/>
    <property type="match status" value="1"/>
</dbReference>
<evidence type="ECO:0000256" key="4">
    <source>
        <dbReference type="SAM" id="MobiDB-lite"/>
    </source>
</evidence>
<dbReference type="KEGG" id="amq:AMETH_5955"/>
<evidence type="ECO:0000313" key="6">
    <source>
        <dbReference type="EMBL" id="AIJ26047.1"/>
    </source>
</evidence>
<dbReference type="CDD" id="cd02440">
    <property type="entry name" value="AdoMet_MTases"/>
    <property type="match status" value="1"/>
</dbReference>
<evidence type="ECO:0000256" key="3">
    <source>
        <dbReference type="ARBA" id="ARBA00022691"/>
    </source>
</evidence>
<dbReference type="STRING" id="1068978.AMETH_5955"/>
<dbReference type="InterPro" id="IPR041698">
    <property type="entry name" value="Methyltransf_25"/>
</dbReference>
<reference evidence="6 7" key="1">
    <citation type="submission" date="2014-07" db="EMBL/GenBank/DDBJ databases">
        <title>Whole Genome Sequence of the Amycolatopsis methanolica 239.</title>
        <authorList>
            <person name="Tang B."/>
        </authorList>
    </citation>
    <scope>NUCLEOTIDE SEQUENCE [LARGE SCALE GENOMIC DNA]</scope>
    <source>
        <strain evidence="6 7">239</strain>
    </source>
</reference>
<evidence type="ECO:0000256" key="1">
    <source>
        <dbReference type="ARBA" id="ARBA00022603"/>
    </source>
</evidence>
<dbReference type="EMBL" id="CP009110">
    <property type="protein sequence ID" value="AIJ26047.1"/>
    <property type="molecule type" value="Genomic_DNA"/>
</dbReference>
<sequence>MPIVPPRSPAGGGERAAAMPRWPGGGVPSDGDMSITREFLRAPAHTGAIAASSRRLAAAMVAAIGVERAAHVVELGPGTGVFTEALLARLRPGARLTAVEVNPRLADALARRHEGVEVITGSAEHLARHVRTADVVVSGLPWALFPRARQERVLDQVGEVVAPGGRFATSAYPHAAWLPAARRFEAALARRFGFVGRSRVVWATCRPPACTERP</sequence>
<dbReference type="GO" id="GO:0000179">
    <property type="term" value="F:rRNA (adenine-N6,N6-)-dimethyltransferase activity"/>
    <property type="evidence" value="ECO:0007669"/>
    <property type="project" value="InterPro"/>
</dbReference>
<evidence type="ECO:0000313" key="7">
    <source>
        <dbReference type="Proteomes" id="UP000062973"/>
    </source>
</evidence>
<evidence type="ECO:0000256" key="2">
    <source>
        <dbReference type="ARBA" id="ARBA00022679"/>
    </source>
</evidence>
<feature type="region of interest" description="Disordered" evidence="4">
    <location>
        <begin position="1"/>
        <end position="30"/>
    </location>
</feature>
<dbReference type="PATRIC" id="fig|1068978.7.peg.6391"/>
<organism evidence="6 7">
    <name type="scientific">Amycolatopsis methanolica 239</name>
    <dbReference type="NCBI Taxonomy" id="1068978"/>
    <lineage>
        <taxon>Bacteria</taxon>
        <taxon>Bacillati</taxon>
        <taxon>Actinomycetota</taxon>
        <taxon>Actinomycetes</taxon>
        <taxon>Pseudonocardiales</taxon>
        <taxon>Pseudonocardiaceae</taxon>
        <taxon>Amycolatopsis</taxon>
        <taxon>Amycolatopsis methanolica group</taxon>
    </lineage>
</organism>
<dbReference type="Pfam" id="PF13649">
    <property type="entry name" value="Methyltransf_25"/>
    <property type="match status" value="1"/>
</dbReference>
<gene>
    <name evidence="6" type="ORF">AMETH_5955</name>
</gene>
<dbReference type="HOGENOM" id="CLU_085338_2_1_11"/>
<dbReference type="SMART" id="SM00650">
    <property type="entry name" value="rADc"/>
    <property type="match status" value="1"/>
</dbReference>
<protein>
    <submittedName>
        <fullName evidence="6">Methyltransferase</fullName>
    </submittedName>
</protein>